<dbReference type="InterPro" id="IPR002711">
    <property type="entry name" value="HNH"/>
</dbReference>
<dbReference type="GO" id="GO:0004519">
    <property type="term" value="F:endonuclease activity"/>
    <property type="evidence" value="ECO:0007669"/>
    <property type="project" value="UniProtKB-KW"/>
</dbReference>
<dbReference type="InterPro" id="IPR003870">
    <property type="entry name" value="DUF222"/>
</dbReference>
<proteinExistence type="inferred from homology"/>
<reference evidence="3 4" key="1">
    <citation type="submission" date="2019-06" db="EMBL/GenBank/DDBJ databases">
        <title>Sequencing the genomes of 1000 actinobacteria strains.</title>
        <authorList>
            <person name="Klenk H.-P."/>
        </authorList>
    </citation>
    <scope>NUCLEOTIDE SEQUENCE [LARGE SCALE GENOMIC DNA]</scope>
    <source>
        <strain evidence="3 4">DSM 46699</strain>
    </source>
</reference>
<comment type="similarity">
    <text evidence="1">Belongs to the Rv1128c/1148c/1588c/1702c/1945/3466 family.</text>
</comment>
<dbReference type="Proteomes" id="UP000316184">
    <property type="component" value="Unassembled WGS sequence"/>
</dbReference>
<dbReference type="SMART" id="SM00507">
    <property type="entry name" value="HNHc"/>
    <property type="match status" value="1"/>
</dbReference>
<dbReference type="AlphaFoldDB" id="A0A561U3E6"/>
<sequence>MGAAVATARAAVAAVLASAPHTSDTELTESIVDAEALARLVQSLQANLVAEADRRSLARAQGARDTATWLQDRLKVDPGQARARVEVARSAAGPSRKALSDGMISLDHARVIAACVRKLPGTAAGEAANVERVLTEQAQRCRPSDLRRLADGVNATFDRGTAVRDEHAQFESRELHYITTDDGTVMIKARLDKESGQKFIAAIRPLSKPCPAADGEPDPRTPAQRHADGLATLVDLALGSDRMPRVGGQRVQVQVSVDYDDLVRSLDPQAEGVVPGVFTDGTPITTDNVRRLACDAGILPIVLGSDGVAVDYGREERTAPPVQRAALFRRDGVCAFPGCEHPPGTSQAHHIRHWLDGGATDLDNMVMLCAFHHRTVHHDQWNIVVEKGRPAFIPPARVDPSRTPRPAGAARTTLHRQVNRGLVPPPRQPVPTHN</sequence>
<evidence type="ECO:0000259" key="2">
    <source>
        <dbReference type="SMART" id="SM00507"/>
    </source>
</evidence>
<dbReference type="Pfam" id="PF02720">
    <property type="entry name" value="DUF222"/>
    <property type="match status" value="1"/>
</dbReference>
<comment type="caution">
    <text evidence="3">The sequence shown here is derived from an EMBL/GenBank/DDBJ whole genome shotgun (WGS) entry which is preliminary data.</text>
</comment>
<feature type="domain" description="HNH nuclease" evidence="2">
    <location>
        <begin position="322"/>
        <end position="374"/>
    </location>
</feature>
<name>A0A561U3E6_9PSEU</name>
<dbReference type="Gene3D" id="1.10.30.50">
    <property type="match status" value="1"/>
</dbReference>
<keyword evidence="4" id="KW-1185">Reference proteome</keyword>
<dbReference type="GO" id="GO:0003676">
    <property type="term" value="F:nucleic acid binding"/>
    <property type="evidence" value="ECO:0007669"/>
    <property type="project" value="InterPro"/>
</dbReference>
<keyword evidence="3" id="KW-0255">Endonuclease</keyword>
<evidence type="ECO:0000313" key="3">
    <source>
        <dbReference type="EMBL" id="TWF93870.1"/>
    </source>
</evidence>
<evidence type="ECO:0000313" key="4">
    <source>
        <dbReference type="Proteomes" id="UP000316184"/>
    </source>
</evidence>
<organism evidence="3 4">
    <name type="scientific">Saccharopolyspora dendranthemae</name>
    <dbReference type="NCBI Taxonomy" id="1181886"/>
    <lineage>
        <taxon>Bacteria</taxon>
        <taxon>Bacillati</taxon>
        <taxon>Actinomycetota</taxon>
        <taxon>Actinomycetes</taxon>
        <taxon>Pseudonocardiales</taxon>
        <taxon>Pseudonocardiaceae</taxon>
        <taxon>Saccharopolyspora</taxon>
    </lineage>
</organism>
<keyword evidence="3" id="KW-0540">Nuclease</keyword>
<gene>
    <name evidence="3" type="ORF">FHU35_14143</name>
</gene>
<protein>
    <submittedName>
        <fullName evidence="3">HNH endonuclease</fullName>
    </submittedName>
</protein>
<dbReference type="GO" id="GO:0008270">
    <property type="term" value="F:zinc ion binding"/>
    <property type="evidence" value="ECO:0007669"/>
    <property type="project" value="InterPro"/>
</dbReference>
<dbReference type="CDD" id="cd00085">
    <property type="entry name" value="HNHc"/>
    <property type="match status" value="1"/>
</dbReference>
<dbReference type="Pfam" id="PF01844">
    <property type="entry name" value="HNH"/>
    <property type="match status" value="1"/>
</dbReference>
<accession>A0A561U3E6</accession>
<evidence type="ECO:0000256" key="1">
    <source>
        <dbReference type="ARBA" id="ARBA00023450"/>
    </source>
</evidence>
<dbReference type="EMBL" id="VIWX01000004">
    <property type="protein sequence ID" value="TWF93870.1"/>
    <property type="molecule type" value="Genomic_DNA"/>
</dbReference>
<keyword evidence="3" id="KW-0378">Hydrolase</keyword>
<dbReference type="InterPro" id="IPR003615">
    <property type="entry name" value="HNH_nuc"/>
</dbReference>